<dbReference type="Gene3D" id="3.30.420.40">
    <property type="match status" value="2"/>
</dbReference>
<dbReference type="PROSITE" id="PS01075">
    <property type="entry name" value="ACETATE_KINASE_1"/>
    <property type="match status" value="1"/>
</dbReference>
<dbReference type="InterPro" id="IPR004372">
    <property type="entry name" value="Ac/propionate_kinase"/>
</dbReference>
<protein>
    <submittedName>
        <fullName evidence="8">Acetate kinase</fullName>
        <ecNumber evidence="8">2.7.2.1</ecNumber>
    </submittedName>
</protein>
<keyword evidence="5 8" id="KW-0418">Kinase</keyword>
<dbReference type="EMBL" id="MLJW01002896">
    <property type="protein sequence ID" value="OIQ73361.1"/>
    <property type="molecule type" value="Genomic_DNA"/>
</dbReference>
<reference evidence="8" key="1">
    <citation type="submission" date="2016-10" db="EMBL/GenBank/DDBJ databases">
        <title>Sequence of Gallionella enrichment culture.</title>
        <authorList>
            <person name="Poehlein A."/>
            <person name="Muehling M."/>
            <person name="Daniel R."/>
        </authorList>
    </citation>
    <scope>NUCLEOTIDE SEQUENCE</scope>
</reference>
<dbReference type="PIRSF" id="PIRSF000722">
    <property type="entry name" value="Acetate_prop_kin"/>
    <property type="match status" value="1"/>
</dbReference>
<sequence length="375" mass="39361">MRKILVINAGSSSIKFVLFDEALNALISGQASEIGGASTLRIGEVTQVVPLADHVAALAACLQELDALGHPLSDLHAAAHRVVHGGRKLVAPCRITPAVEAEIEACVPLAPLHNPHNLSAIRAIARIAPGLPQFASFDTAFHATNPEEALRYALPAAEEAKGIRRYGFHGISYAGLVARLPGISGAALPRRLLALHLGNGASLCAIKDGRSVATTMGYSPLDGLTMGTRTGEIDGMAVLRLAAEHGVERASDILNRESGLRALGGTSDMRTLEAATHAEARFAVRHFCYWIVRHAGSMIAAMGGLDAVAFTGGIGEHDAHVRAEVAAGLGWLGVKLDAQANARGDIRLHAPNSLVAMWKVLAYEEQTIAQDALAK</sequence>
<organism evidence="8">
    <name type="scientific">mine drainage metagenome</name>
    <dbReference type="NCBI Taxonomy" id="410659"/>
    <lineage>
        <taxon>unclassified sequences</taxon>
        <taxon>metagenomes</taxon>
        <taxon>ecological metagenomes</taxon>
    </lineage>
</organism>
<name>A0A1J5PPF2_9ZZZZ</name>
<dbReference type="GO" id="GO:0005524">
    <property type="term" value="F:ATP binding"/>
    <property type="evidence" value="ECO:0007669"/>
    <property type="project" value="UniProtKB-KW"/>
</dbReference>
<keyword evidence="7" id="KW-0460">Magnesium</keyword>
<dbReference type="InterPro" id="IPR023865">
    <property type="entry name" value="Aliphatic_acid_kinase_CS"/>
</dbReference>
<dbReference type="GO" id="GO:0046872">
    <property type="term" value="F:metal ion binding"/>
    <property type="evidence" value="ECO:0007669"/>
    <property type="project" value="UniProtKB-KW"/>
</dbReference>
<keyword evidence="1" id="KW-0963">Cytoplasm</keyword>
<evidence type="ECO:0000256" key="6">
    <source>
        <dbReference type="ARBA" id="ARBA00022840"/>
    </source>
</evidence>
<dbReference type="PRINTS" id="PR00471">
    <property type="entry name" value="ACETATEKNASE"/>
</dbReference>
<evidence type="ECO:0000256" key="5">
    <source>
        <dbReference type="ARBA" id="ARBA00022777"/>
    </source>
</evidence>
<dbReference type="InterPro" id="IPR043129">
    <property type="entry name" value="ATPase_NBD"/>
</dbReference>
<evidence type="ECO:0000256" key="2">
    <source>
        <dbReference type="ARBA" id="ARBA00022679"/>
    </source>
</evidence>
<evidence type="ECO:0000256" key="1">
    <source>
        <dbReference type="ARBA" id="ARBA00022490"/>
    </source>
</evidence>
<dbReference type="GO" id="GO:0005829">
    <property type="term" value="C:cytosol"/>
    <property type="evidence" value="ECO:0007669"/>
    <property type="project" value="TreeGrafter"/>
</dbReference>
<dbReference type="EC" id="2.7.2.1" evidence="8"/>
<gene>
    <name evidence="8" type="primary">ackA_10</name>
    <name evidence="8" type="ORF">GALL_450030</name>
</gene>
<keyword evidence="3" id="KW-0479">Metal-binding</keyword>
<dbReference type="PROSITE" id="PS01076">
    <property type="entry name" value="ACETATE_KINASE_2"/>
    <property type="match status" value="1"/>
</dbReference>
<dbReference type="GO" id="GO:0008776">
    <property type="term" value="F:acetate kinase activity"/>
    <property type="evidence" value="ECO:0007669"/>
    <property type="project" value="UniProtKB-EC"/>
</dbReference>
<evidence type="ECO:0000256" key="7">
    <source>
        <dbReference type="ARBA" id="ARBA00022842"/>
    </source>
</evidence>
<dbReference type="NCBIfam" id="TIGR00016">
    <property type="entry name" value="ackA"/>
    <property type="match status" value="1"/>
</dbReference>
<evidence type="ECO:0000256" key="4">
    <source>
        <dbReference type="ARBA" id="ARBA00022741"/>
    </source>
</evidence>
<evidence type="ECO:0000313" key="8">
    <source>
        <dbReference type="EMBL" id="OIQ73361.1"/>
    </source>
</evidence>
<dbReference type="GO" id="GO:0006083">
    <property type="term" value="P:acetate metabolic process"/>
    <property type="evidence" value="ECO:0007669"/>
    <property type="project" value="TreeGrafter"/>
</dbReference>
<dbReference type="HAMAP" id="MF_00020">
    <property type="entry name" value="Acetate_kinase"/>
    <property type="match status" value="1"/>
</dbReference>
<evidence type="ECO:0000256" key="3">
    <source>
        <dbReference type="ARBA" id="ARBA00022723"/>
    </source>
</evidence>
<proteinExistence type="inferred from homology"/>
<dbReference type="PANTHER" id="PTHR21060:SF21">
    <property type="entry name" value="ACETATE KINASE"/>
    <property type="match status" value="1"/>
</dbReference>
<dbReference type="PANTHER" id="PTHR21060">
    <property type="entry name" value="ACETATE KINASE"/>
    <property type="match status" value="1"/>
</dbReference>
<keyword evidence="2 8" id="KW-0808">Transferase</keyword>
<accession>A0A1J5PPF2</accession>
<dbReference type="Pfam" id="PF00871">
    <property type="entry name" value="Acetate_kinase"/>
    <property type="match status" value="1"/>
</dbReference>
<dbReference type="InterPro" id="IPR000890">
    <property type="entry name" value="Aliphatic_acid_kin_short-chain"/>
</dbReference>
<keyword evidence="6" id="KW-0067">ATP-binding</keyword>
<comment type="caution">
    <text evidence="8">The sequence shown here is derived from an EMBL/GenBank/DDBJ whole genome shotgun (WGS) entry which is preliminary data.</text>
</comment>
<dbReference type="AlphaFoldDB" id="A0A1J5PPF2"/>
<dbReference type="SUPFAM" id="SSF53067">
    <property type="entry name" value="Actin-like ATPase domain"/>
    <property type="match status" value="2"/>
</dbReference>
<keyword evidence="4" id="KW-0547">Nucleotide-binding</keyword>